<keyword evidence="7 9" id="KW-0862">Zinc</keyword>
<sequence length="465" mass="51206">MAEKSEGQKKFDELSYEKKNYFEVAPKEELEKMFAFAEGYKKFLDDGKTEREACDAAVAIAKEHGFTEYKFGDPLKAGDKKYFVNRGKSVVVFRIGSKNLEEDGFRILASHIDCPRVDIKQVPLYEDSGMCFLKTHYYGGIKKYQWTAIPLALHGAVILKDGRKIEIKVGEDENDPVFYINDLLPHLAAEQMAQNAAKVIEGEQLNVLVGGLPYADEDVKEKIKLTVLSILNEKYGMCEEDFLSAELSAVPAFKARDVGFDRALVGAYGHDDRVCSYPALMSVVENESEHTVLAMLVDKEEIGSEGTTGLQCEVYEDLMEEIAIAFGANFRRVKAASKCLSADVTAAYDPNFAGAYEKKNAAMISCGAGICKFTGSRGKSGSNDASAEFLGEVRQMFAKEGVVWQTAELGKVDIGGGGTVAKYVANMNIDTVDIGVPVISMHAPYEVISKADLYSNYRAFVAFMK</sequence>
<evidence type="ECO:0000256" key="3">
    <source>
        <dbReference type="ARBA" id="ARBA00022438"/>
    </source>
</evidence>
<evidence type="ECO:0000256" key="1">
    <source>
        <dbReference type="ARBA" id="ARBA00001947"/>
    </source>
</evidence>
<reference evidence="11" key="2">
    <citation type="submission" date="2021-04" db="EMBL/GenBank/DDBJ databases">
        <authorList>
            <person name="Gilroy R."/>
        </authorList>
    </citation>
    <scope>NUCLEOTIDE SEQUENCE</scope>
    <source>
        <strain evidence="11">ChiW7-2402</strain>
    </source>
</reference>
<dbReference type="SUPFAM" id="SSF101821">
    <property type="entry name" value="Aminopeptidase/glucanase lid domain"/>
    <property type="match status" value="1"/>
</dbReference>
<dbReference type="PRINTS" id="PR00932">
    <property type="entry name" value="AMINO1PTASE"/>
</dbReference>
<evidence type="ECO:0000256" key="8">
    <source>
        <dbReference type="ARBA" id="ARBA00023049"/>
    </source>
</evidence>
<dbReference type="NCBIfam" id="NF002600">
    <property type="entry name" value="PRK02256.1"/>
    <property type="match status" value="1"/>
</dbReference>
<dbReference type="GO" id="GO:0008237">
    <property type="term" value="F:metallopeptidase activity"/>
    <property type="evidence" value="ECO:0007669"/>
    <property type="project" value="UniProtKB-KW"/>
</dbReference>
<reference evidence="11" key="1">
    <citation type="journal article" date="2021" name="PeerJ">
        <title>Extensive microbial diversity within the chicken gut microbiome revealed by metagenomics and culture.</title>
        <authorList>
            <person name="Gilroy R."/>
            <person name="Ravi A."/>
            <person name="Getino M."/>
            <person name="Pursley I."/>
            <person name="Horton D.L."/>
            <person name="Alikhan N.F."/>
            <person name="Baker D."/>
            <person name="Gharbi K."/>
            <person name="Hall N."/>
            <person name="Watson M."/>
            <person name="Adriaenssens E.M."/>
            <person name="Foster-Nyarko E."/>
            <person name="Jarju S."/>
            <person name="Secka A."/>
            <person name="Antonio M."/>
            <person name="Oren A."/>
            <person name="Chaudhuri R.R."/>
            <person name="La Ragione R."/>
            <person name="Hildebrand F."/>
            <person name="Pallen M.J."/>
        </authorList>
    </citation>
    <scope>NUCLEOTIDE SEQUENCE</scope>
    <source>
        <strain evidence="11">ChiW7-2402</strain>
    </source>
</reference>
<dbReference type="PANTHER" id="PTHR28570">
    <property type="entry name" value="ASPARTYL AMINOPEPTIDASE"/>
    <property type="match status" value="1"/>
</dbReference>
<proteinExistence type="inferred from homology"/>
<dbReference type="InterPro" id="IPR001948">
    <property type="entry name" value="Peptidase_M18"/>
</dbReference>
<dbReference type="GO" id="GO:0008270">
    <property type="term" value="F:zinc ion binding"/>
    <property type="evidence" value="ECO:0007669"/>
    <property type="project" value="InterPro"/>
</dbReference>
<dbReference type="GO" id="GO:0005737">
    <property type="term" value="C:cytoplasm"/>
    <property type="evidence" value="ECO:0007669"/>
    <property type="project" value="UniProtKB-ARBA"/>
</dbReference>
<evidence type="ECO:0000256" key="5">
    <source>
        <dbReference type="ARBA" id="ARBA00022723"/>
    </source>
</evidence>
<organism evidence="11 12">
    <name type="scientific">Candidatus Gallimonas intestinavium</name>
    <dbReference type="NCBI Taxonomy" id="2838603"/>
    <lineage>
        <taxon>Bacteria</taxon>
        <taxon>Bacillati</taxon>
        <taxon>Bacillota</taxon>
        <taxon>Clostridia</taxon>
        <taxon>Candidatus Gallimonas</taxon>
    </lineage>
</organism>
<dbReference type="Proteomes" id="UP000824102">
    <property type="component" value="Unassembled WGS sequence"/>
</dbReference>
<dbReference type="PANTHER" id="PTHR28570:SF2">
    <property type="entry name" value="M18 FAMILY AMINOPEPTIDASE 1-RELATED"/>
    <property type="match status" value="1"/>
</dbReference>
<comment type="similarity">
    <text evidence="2 9">Belongs to the peptidase M18 family.</text>
</comment>
<dbReference type="GO" id="GO:0006508">
    <property type="term" value="P:proteolysis"/>
    <property type="evidence" value="ECO:0007669"/>
    <property type="project" value="UniProtKB-KW"/>
</dbReference>
<protein>
    <recommendedName>
        <fullName evidence="10">M18 family aminopeptidase</fullName>
        <ecNumber evidence="10">3.4.11.-</ecNumber>
    </recommendedName>
</protein>
<evidence type="ECO:0000256" key="10">
    <source>
        <dbReference type="RuleBase" id="RU004387"/>
    </source>
</evidence>
<accession>A0A9D2K052</accession>
<dbReference type="Pfam" id="PF02127">
    <property type="entry name" value="Peptidase_M18"/>
    <property type="match status" value="1"/>
</dbReference>
<evidence type="ECO:0000313" key="11">
    <source>
        <dbReference type="EMBL" id="HIZ72923.1"/>
    </source>
</evidence>
<evidence type="ECO:0000256" key="9">
    <source>
        <dbReference type="RuleBase" id="RU004386"/>
    </source>
</evidence>
<comment type="caution">
    <text evidence="11">The sequence shown here is derived from an EMBL/GenBank/DDBJ whole genome shotgun (WGS) entry which is preliminary data.</text>
</comment>
<dbReference type="SUPFAM" id="SSF53187">
    <property type="entry name" value="Zn-dependent exopeptidases"/>
    <property type="match status" value="1"/>
</dbReference>
<evidence type="ECO:0000256" key="4">
    <source>
        <dbReference type="ARBA" id="ARBA00022670"/>
    </source>
</evidence>
<evidence type="ECO:0000256" key="7">
    <source>
        <dbReference type="ARBA" id="ARBA00022833"/>
    </source>
</evidence>
<dbReference type="EMBL" id="DXBB01000072">
    <property type="protein sequence ID" value="HIZ72923.1"/>
    <property type="molecule type" value="Genomic_DNA"/>
</dbReference>
<dbReference type="AlphaFoldDB" id="A0A9D2K052"/>
<keyword evidence="3 9" id="KW-0031">Aminopeptidase</keyword>
<dbReference type="InterPro" id="IPR023358">
    <property type="entry name" value="Peptidase_M18_dom2"/>
</dbReference>
<comment type="cofactor">
    <cofactor evidence="1 10">
        <name>Zn(2+)</name>
        <dbReference type="ChEBI" id="CHEBI:29105"/>
    </cofactor>
</comment>
<evidence type="ECO:0000256" key="6">
    <source>
        <dbReference type="ARBA" id="ARBA00022801"/>
    </source>
</evidence>
<gene>
    <name evidence="11" type="ORF">H9964_05030</name>
</gene>
<evidence type="ECO:0000313" key="12">
    <source>
        <dbReference type="Proteomes" id="UP000824102"/>
    </source>
</evidence>
<keyword evidence="5 9" id="KW-0479">Metal-binding</keyword>
<keyword evidence="4 9" id="KW-0645">Protease</keyword>
<name>A0A9D2K052_9FIRM</name>
<dbReference type="EC" id="3.4.11.-" evidence="10"/>
<keyword evidence="8 9" id="KW-0482">Metalloprotease</keyword>
<dbReference type="GO" id="GO:0004177">
    <property type="term" value="F:aminopeptidase activity"/>
    <property type="evidence" value="ECO:0007669"/>
    <property type="project" value="UniProtKB-KW"/>
</dbReference>
<evidence type="ECO:0000256" key="2">
    <source>
        <dbReference type="ARBA" id="ARBA00008290"/>
    </source>
</evidence>
<keyword evidence="6 9" id="KW-0378">Hydrolase</keyword>
<dbReference type="Gene3D" id="3.40.630.10">
    <property type="entry name" value="Zn peptidases"/>
    <property type="match status" value="1"/>
</dbReference>
<dbReference type="Gene3D" id="2.30.250.10">
    <property type="entry name" value="Aminopeptidase i, Domain 2"/>
    <property type="match status" value="1"/>
</dbReference>